<reference evidence="2" key="1">
    <citation type="submission" date="2021-01" db="EMBL/GenBank/DDBJ databases">
        <title>Whole genome shotgun sequence of Virgisporangium aurantiacum NBRC 16421.</title>
        <authorList>
            <person name="Komaki H."/>
            <person name="Tamura T."/>
        </authorList>
    </citation>
    <scope>NUCLEOTIDE SEQUENCE</scope>
    <source>
        <strain evidence="2">NBRC 16421</strain>
    </source>
</reference>
<keyword evidence="1" id="KW-0812">Transmembrane</keyword>
<keyword evidence="1" id="KW-0472">Membrane</keyword>
<dbReference type="Proteomes" id="UP000612585">
    <property type="component" value="Unassembled WGS sequence"/>
</dbReference>
<evidence type="ECO:0000256" key="1">
    <source>
        <dbReference type="SAM" id="Phobius"/>
    </source>
</evidence>
<dbReference type="EMBL" id="BOPG01000072">
    <property type="protein sequence ID" value="GIJ61968.1"/>
    <property type="molecule type" value="Genomic_DNA"/>
</dbReference>
<evidence type="ECO:0000313" key="3">
    <source>
        <dbReference type="Proteomes" id="UP000612585"/>
    </source>
</evidence>
<proteinExistence type="predicted"/>
<organism evidence="2 3">
    <name type="scientific">Virgisporangium aurantiacum</name>
    <dbReference type="NCBI Taxonomy" id="175570"/>
    <lineage>
        <taxon>Bacteria</taxon>
        <taxon>Bacillati</taxon>
        <taxon>Actinomycetota</taxon>
        <taxon>Actinomycetes</taxon>
        <taxon>Micromonosporales</taxon>
        <taxon>Micromonosporaceae</taxon>
        <taxon>Virgisporangium</taxon>
    </lineage>
</organism>
<dbReference type="AlphaFoldDB" id="A0A8J3ZFR1"/>
<keyword evidence="1" id="KW-1133">Transmembrane helix</keyword>
<evidence type="ECO:0000313" key="2">
    <source>
        <dbReference type="EMBL" id="GIJ61968.1"/>
    </source>
</evidence>
<dbReference type="RefSeq" id="WP_204007277.1">
    <property type="nucleotide sequence ID" value="NZ_BOPG01000072.1"/>
</dbReference>
<accession>A0A8J3ZFR1</accession>
<feature type="transmembrane region" description="Helical" evidence="1">
    <location>
        <begin position="54"/>
        <end position="77"/>
    </location>
</feature>
<name>A0A8J3ZFR1_9ACTN</name>
<dbReference type="Pfam" id="PF08592">
    <property type="entry name" value="Anthrone_oxy"/>
    <property type="match status" value="1"/>
</dbReference>
<keyword evidence="3" id="KW-1185">Reference proteome</keyword>
<feature type="transmembrane region" description="Helical" evidence="1">
    <location>
        <begin position="9"/>
        <end position="34"/>
    </location>
</feature>
<comment type="caution">
    <text evidence="2">The sequence shown here is derived from an EMBL/GenBank/DDBJ whole genome shotgun (WGS) entry which is preliminary data.</text>
</comment>
<sequence>MTILRGGSLVAAAITLGLSAGLFYTYSASVMLGLGRSDDRTFVQAMQNINVAIINPWFMAHFLGALFFTAVAAALHLPKDGRPVLPWILAALALYLVAIVVTGALNIPLNDALEATRGADTPEAWAAAREAFEEPWMRWNIVRTIASTGALGTIVWALVRFGQTTA</sequence>
<feature type="transmembrane region" description="Helical" evidence="1">
    <location>
        <begin position="84"/>
        <end position="107"/>
    </location>
</feature>
<gene>
    <name evidence="2" type="ORF">Vau01_094840</name>
</gene>
<protein>
    <submittedName>
        <fullName evidence="2">Membrane protein</fullName>
    </submittedName>
</protein>
<feature type="transmembrane region" description="Helical" evidence="1">
    <location>
        <begin position="141"/>
        <end position="159"/>
    </location>
</feature>
<dbReference type="InterPro" id="IPR013901">
    <property type="entry name" value="Anthrone_oxy"/>
</dbReference>